<dbReference type="PANTHER" id="PTHR47566">
    <property type="match status" value="1"/>
</dbReference>
<gene>
    <name evidence="7" type="ORF">B0A71_21815</name>
    <name evidence="6" type="ORF">BHE19_20535</name>
</gene>
<keyword evidence="9" id="KW-1185">Reference proteome</keyword>
<sequence length="1194" mass="130123">MKLRLLFVLFLASLSSFAQYTQIPDAYFEAELIRQGIDSGTPDGKVLTSKINTLTSLNVRGVGLIEDLTGIQDFTALKFLLCDSNRLTALDVSKNTSLTYLSFGNNFLMTINVSKNIALTELRCNHNQLTTLDVSRNTALATLHCYDNQLRVLDFSNNTALTYLDCSANQLIGLNLKNGNNSKLSTNSSFRGNPDLSCIVVDNVAYANTNWAAAKNATANYNLACAAVIQYTLIPDVNFEKKLMSLGLDSGIIDGKVPTAKISGVTSLNVSKSSITNLTGIQDFASLEVLDCSGNSLTTLDLSKNIALKNLVCYSSQLTALDVSKNTALEQLTCYSNQLTTLDVSKNTALTYLSCYSNQLAALDVSKSIALKKLDCYSNQLTALDVSQNAALTELNCYSNKLISFDISKSIVLTKLYCYSNQLSALDVSKNIALIELYCYSNQLTALDVSKNTALRHINCSSNQLMSLNAMNGRDFSTYNFKNNPNLDCIQVDHIYYYDNSYKDTVATYSKDCSRVLIPDVNFEKKLISLGIDSGTVDGQVPGYKINTLTSLDVSNSSIADLTGIQSFVGLNALDCSGNQLTALDVSKNIVLGSLNCSSNQLTNLNLKNRNYLNFRTKNFKNNPNLSCIQVDNVVYANTNWLAAKDAAATYKADCADVVRYTLIPDVNFEKRLIFLGHDSGAPDGKVPTINISSLTSLYLFGSDITDLTGIEDFVALKSLTCAANKITALDFSKNIALSELDCGRNQLTTLNVSKNTALTVFSCDSNQLTALDISKNVSLTYVRCYSNKLISLDVSKNTALESLYCYSNLITALDLSKNKVLTEFECNSNKLTSLNVQNGNNNNFVTNRTDYRKNPNLECIQVDNVIYSKDNMSWAKDATASYSTSCPASVVALSSAFEDQLIALGVDTDGKNGSVLLSSIINVTSLNVSNSGLTSLSGIEYFSNLETLNCQGNLLTYIDMSYNPALKYLDCSKNPLSTLDVSKNTQLTELYCDGIVTSGKKGNAKTSAVNQLKVLDVSKNLSLTKLSCSNNEIVSLDFSKNTLLTDLNCSNNKLTSLNLDNGNNSKLVNVNFKTNASLSCILVYDVAYANANWSTAKDAAAIYSKTNCTLGLEDVVFNKITVYPNPTKGELYIDNIVLEKASVYDSLGKLITVTKFTNGSNTNSINFSGFLKGIYYVYLESEGTTVVRKVMVE</sequence>
<evidence type="ECO:0000313" key="8">
    <source>
        <dbReference type="Proteomes" id="UP000180252"/>
    </source>
</evidence>
<reference evidence="6" key="2">
    <citation type="submission" date="2016-09" db="EMBL/GenBank/DDBJ databases">
        <authorList>
            <person name="Capua I."/>
            <person name="De Benedictis P."/>
            <person name="Joannis T."/>
            <person name="Lombin L.H."/>
            <person name="Cattoli G."/>
        </authorList>
    </citation>
    <scope>NUCLEOTIDE SEQUENCE [LARGE SCALE GENOMIC DNA]</scope>
    <source>
        <strain evidence="6">MSU</strain>
    </source>
</reference>
<dbReference type="STRING" id="1278819.BHE19_20535"/>
<evidence type="ECO:0000313" key="6">
    <source>
        <dbReference type="EMBL" id="OHT47266.1"/>
    </source>
</evidence>
<dbReference type="InterPro" id="IPR032675">
    <property type="entry name" value="LRR_dom_sf"/>
</dbReference>
<dbReference type="Proteomes" id="UP000180252">
    <property type="component" value="Unassembled WGS sequence"/>
</dbReference>
<dbReference type="Pfam" id="PF18962">
    <property type="entry name" value="Por_Secre_tail"/>
    <property type="match status" value="1"/>
</dbReference>
<dbReference type="EMBL" id="MIKE01000002">
    <property type="protein sequence ID" value="OHT47266.1"/>
    <property type="molecule type" value="Genomic_DNA"/>
</dbReference>
<keyword evidence="1" id="KW-0433">Leucine-rich repeat</keyword>
<keyword evidence="3" id="KW-0677">Repeat</keyword>
<reference evidence="7 9" key="3">
    <citation type="submission" date="2016-11" db="EMBL/GenBank/DDBJ databases">
        <title>Whole genomes of Flavobacteriaceae.</title>
        <authorList>
            <person name="Stine C."/>
            <person name="Li C."/>
            <person name="Tadesse D."/>
        </authorList>
    </citation>
    <scope>NUCLEOTIDE SEQUENCE [LARGE SCALE GENOMIC DNA]</scope>
    <source>
        <strain evidence="7 9">ATCC BAA-2541</strain>
    </source>
</reference>
<evidence type="ECO:0000313" key="9">
    <source>
        <dbReference type="Proteomes" id="UP000198319"/>
    </source>
</evidence>
<dbReference type="GO" id="GO:0035591">
    <property type="term" value="F:signaling adaptor activity"/>
    <property type="evidence" value="ECO:0007669"/>
    <property type="project" value="TreeGrafter"/>
</dbReference>
<evidence type="ECO:0000256" key="4">
    <source>
        <dbReference type="SAM" id="SignalP"/>
    </source>
</evidence>
<evidence type="ECO:0000313" key="7">
    <source>
        <dbReference type="EMBL" id="OXB14279.1"/>
    </source>
</evidence>
<dbReference type="Gene3D" id="3.80.10.10">
    <property type="entry name" value="Ribonuclease Inhibitor"/>
    <property type="match status" value="5"/>
</dbReference>
<dbReference type="EMBL" id="MUHG01000039">
    <property type="protein sequence ID" value="OXB14279.1"/>
    <property type="molecule type" value="Genomic_DNA"/>
</dbReference>
<dbReference type="Proteomes" id="UP000198319">
    <property type="component" value="Unassembled WGS sequence"/>
</dbReference>
<reference evidence="8" key="1">
    <citation type="submission" date="2016-09" db="EMBL/GenBank/DDBJ databases">
        <authorList>
            <person name="Chen S."/>
            <person name="Walker E."/>
        </authorList>
    </citation>
    <scope>NUCLEOTIDE SEQUENCE [LARGE SCALE GENOMIC DNA]</scope>
    <source>
        <strain evidence="8">MSU</strain>
    </source>
</reference>
<comment type="caution">
    <text evidence="6">The sequence shown here is derived from an EMBL/GenBank/DDBJ whole genome shotgun (WGS) entry which is preliminary data.</text>
</comment>
<name>A0A1S1JDS7_9FLAO</name>
<feature type="signal peptide" evidence="4">
    <location>
        <begin position="1"/>
        <end position="18"/>
    </location>
</feature>
<keyword evidence="2 4" id="KW-0732">Signal</keyword>
<dbReference type="PANTHER" id="PTHR47566:SF1">
    <property type="entry name" value="PROTEIN NUD1"/>
    <property type="match status" value="1"/>
</dbReference>
<evidence type="ECO:0000256" key="2">
    <source>
        <dbReference type="ARBA" id="ARBA00022729"/>
    </source>
</evidence>
<feature type="domain" description="Secretion system C-terminal sorting" evidence="5">
    <location>
        <begin position="1123"/>
        <end position="1193"/>
    </location>
</feature>
<dbReference type="AlphaFoldDB" id="A0A1S1JDS7"/>
<evidence type="ECO:0000259" key="5">
    <source>
        <dbReference type="Pfam" id="PF18962"/>
    </source>
</evidence>
<feature type="chain" id="PRO_5010338349" description="Secretion system C-terminal sorting domain-containing protein" evidence="4">
    <location>
        <begin position="19"/>
        <end position="1194"/>
    </location>
</feature>
<protein>
    <recommendedName>
        <fullName evidence="5">Secretion system C-terminal sorting domain-containing protein</fullName>
    </recommendedName>
</protein>
<evidence type="ECO:0000256" key="1">
    <source>
        <dbReference type="ARBA" id="ARBA00022614"/>
    </source>
</evidence>
<dbReference type="NCBIfam" id="TIGR04183">
    <property type="entry name" value="Por_Secre_tail"/>
    <property type="match status" value="1"/>
</dbReference>
<organism evidence="6 8">
    <name type="scientific">Flavobacterium tructae</name>
    <dbReference type="NCBI Taxonomy" id="1114873"/>
    <lineage>
        <taxon>Bacteria</taxon>
        <taxon>Pseudomonadati</taxon>
        <taxon>Bacteroidota</taxon>
        <taxon>Flavobacteriia</taxon>
        <taxon>Flavobacteriales</taxon>
        <taxon>Flavobacteriaceae</taxon>
        <taxon>Flavobacterium</taxon>
    </lineage>
</organism>
<proteinExistence type="predicted"/>
<dbReference type="InterPro" id="IPR052574">
    <property type="entry name" value="CDIRP"/>
</dbReference>
<accession>A0A1S1JDS7</accession>
<evidence type="ECO:0000256" key="3">
    <source>
        <dbReference type="ARBA" id="ARBA00022737"/>
    </source>
</evidence>
<dbReference type="SUPFAM" id="SSF52075">
    <property type="entry name" value="Outer arm dynein light chain 1"/>
    <property type="match status" value="1"/>
</dbReference>
<dbReference type="RefSeq" id="WP_070905553.1">
    <property type="nucleotide sequence ID" value="NZ_MIKE01000002.1"/>
</dbReference>
<dbReference type="SUPFAM" id="SSF52058">
    <property type="entry name" value="L domain-like"/>
    <property type="match status" value="4"/>
</dbReference>
<dbReference type="InterPro" id="IPR026444">
    <property type="entry name" value="Secre_tail"/>
</dbReference>